<accession>A0A9X2FIF6</accession>
<protein>
    <submittedName>
        <fullName evidence="1">Uncharacterized protein</fullName>
    </submittedName>
</protein>
<comment type="caution">
    <text evidence="1">The sequence shown here is derived from an EMBL/GenBank/DDBJ whole genome shotgun (WGS) entry which is preliminary data.</text>
</comment>
<evidence type="ECO:0000313" key="1">
    <source>
        <dbReference type="EMBL" id="MCO6045916.1"/>
    </source>
</evidence>
<reference evidence="1" key="1">
    <citation type="submission" date="2022-06" db="EMBL/GenBank/DDBJ databases">
        <title>Aeoliella straminimaris, a novel planctomycete from sediments.</title>
        <authorList>
            <person name="Vitorino I.R."/>
            <person name="Lage O.M."/>
        </authorList>
    </citation>
    <scope>NUCLEOTIDE SEQUENCE</scope>
    <source>
        <strain evidence="1">ICT_H6.2</strain>
    </source>
</reference>
<name>A0A9X2FIF6_9BACT</name>
<dbReference type="RefSeq" id="WP_252854032.1">
    <property type="nucleotide sequence ID" value="NZ_JAMXLR010000062.1"/>
</dbReference>
<proteinExistence type="predicted"/>
<organism evidence="1 2">
    <name type="scientific">Aeoliella straminimaris</name>
    <dbReference type="NCBI Taxonomy" id="2954799"/>
    <lineage>
        <taxon>Bacteria</taxon>
        <taxon>Pseudomonadati</taxon>
        <taxon>Planctomycetota</taxon>
        <taxon>Planctomycetia</taxon>
        <taxon>Pirellulales</taxon>
        <taxon>Lacipirellulaceae</taxon>
        <taxon>Aeoliella</taxon>
    </lineage>
</organism>
<evidence type="ECO:0000313" key="2">
    <source>
        <dbReference type="Proteomes" id="UP001155241"/>
    </source>
</evidence>
<sequence length="176" mass="19851">MTKNVLPEYYESNDKLMAIIKRAQQGDSTAVPAVRDMLDRVPEIRRMMGGELQEIVDTVVSRSLGGGEDFAFHEAIQRKLQALRDELGGPNPSPLERLLVDRIVACWLQVQEADFRMAQLKDCSAAQASFFQKRQDRAHRRFLAAVKTLAQVRKMALPTLQVNIAENQQVNNGNTE</sequence>
<keyword evidence="2" id="KW-1185">Reference proteome</keyword>
<dbReference type="EMBL" id="JAMXLR010000062">
    <property type="protein sequence ID" value="MCO6045916.1"/>
    <property type="molecule type" value="Genomic_DNA"/>
</dbReference>
<dbReference type="AlphaFoldDB" id="A0A9X2FIF6"/>
<dbReference type="Proteomes" id="UP001155241">
    <property type="component" value="Unassembled WGS sequence"/>
</dbReference>
<gene>
    <name evidence="1" type="ORF">NG895_18610</name>
</gene>